<dbReference type="AlphaFoldDB" id="A0A6C0D622"/>
<protein>
    <submittedName>
        <fullName evidence="1">Uncharacterized protein</fullName>
    </submittedName>
</protein>
<name>A0A6C0D622_9ZZZZ</name>
<organism evidence="1">
    <name type="scientific">viral metagenome</name>
    <dbReference type="NCBI Taxonomy" id="1070528"/>
    <lineage>
        <taxon>unclassified sequences</taxon>
        <taxon>metagenomes</taxon>
        <taxon>organismal metagenomes</taxon>
    </lineage>
</organism>
<reference evidence="1" key="1">
    <citation type="journal article" date="2020" name="Nature">
        <title>Giant virus diversity and host interactions through global metagenomics.</title>
        <authorList>
            <person name="Schulz F."/>
            <person name="Roux S."/>
            <person name="Paez-Espino D."/>
            <person name="Jungbluth S."/>
            <person name="Walsh D.A."/>
            <person name="Denef V.J."/>
            <person name="McMahon K.D."/>
            <person name="Konstantinidis K.T."/>
            <person name="Eloe-Fadrosh E.A."/>
            <person name="Kyrpides N.C."/>
            <person name="Woyke T."/>
        </authorList>
    </citation>
    <scope>NUCLEOTIDE SEQUENCE</scope>
    <source>
        <strain evidence="1">GVMAG-M-3300023174-116</strain>
    </source>
</reference>
<dbReference type="EMBL" id="MN739536">
    <property type="protein sequence ID" value="QHT11730.1"/>
    <property type="molecule type" value="Genomic_DNA"/>
</dbReference>
<evidence type="ECO:0000313" key="1">
    <source>
        <dbReference type="EMBL" id="QHT11730.1"/>
    </source>
</evidence>
<accession>A0A6C0D622</accession>
<sequence>MSSEVKVVKLILAPRYGKPFLQQHNNLGKIMNWWKNHLKWWQGVYIVPKNFKIKKNISDCTLIITYECPGDTEDKDIHDENEMIADPDDDGNYPIYYDNANNKILYVDPLKIEYVDSSINHKKTIIKLKKIAGQERKAVVLEIHPAFPKPFLEKANNLGKLVDWWKEELDEWPGVKLKVQNLKVKKNKATNSIIITYDCPANTKDAIIHNENAYFAQPNSDGEHPIYYDDNDKIISGKHIEEELVSAARIEKEDTVIKTKKVRGSKKIKVASGTRRRRRR</sequence>
<proteinExistence type="predicted"/>